<dbReference type="EMBL" id="CP021063">
    <property type="protein sequence ID" value="ARP61622.1"/>
    <property type="molecule type" value="Genomic_DNA"/>
</dbReference>
<evidence type="ECO:0000313" key="4">
    <source>
        <dbReference type="Proteomes" id="UP000194143"/>
    </source>
</evidence>
<organism evidence="3 4">
    <name type="scientific">Bacillus thuringiensis</name>
    <dbReference type="NCBI Taxonomy" id="1428"/>
    <lineage>
        <taxon>Bacteria</taxon>
        <taxon>Bacillati</taxon>
        <taxon>Bacillota</taxon>
        <taxon>Bacilli</taxon>
        <taxon>Bacillales</taxon>
        <taxon>Bacillaceae</taxon>
        <taxon>Bacillus</taxon>
        <taxon>Bacillus cereus group</taxon>
    </lineage>
</organism>
<keyword evidence="1" id="KW-0175">Coiled coil</keyword>
<evidence type="ECO:0000256" key="2">
    <source>
        <dbReference type="SAM" id="Phobius"/>
    </source>
</evidence>
<dbReference type="AlphaFoldDB" id="A0A1W6WYH1"/>
<feature type="coiled-coil region" evidence="1">
    <location>
        <begin position="126"/>
        <end position="153"/>
    </location>
</feature>
<keyword evidence="2" id="KW-1133">Transmembrane helix</keyword>
<evidence type="ECO:0000313" key="3">
    <source>
        <dbReference type="EMBL" id="ARP61622.1"/>
    </source>
</evidence>
<protein>
    <submittedName>
        <fullName evidence="3">Uncharacterized protein</fullName>
    </submittedName>
</protein>
<gene>
    <name evidence="3" type="ORF">CAB88_31935</name>
</gene>
<keyword evidence="2" id="KW-0812">Transmembrane</keyword>
<geneLocation type="plasmid" evidence="3 4">
    <name>poh2</name>
</geneLocation>
<dbReference type="Proteomes" id="UP000194143">
    <property type="component" value="Plasmid poh2"/>
</dbReference>
<name>A0A1W6WYH1_BACTU</name>
<proteinExistence type="predicted"/>
<accession>A0A1W6WYH1</accession>
<dbReference type="RefSeq" id="WP_001003822.1">
    <property type="nucleotide sequence ID" value="NZ_CP021063.1"/>
</dbReference>
<feature type="transmembrane region" description="Helical" evidence="2">
    <location>
        <begin position="238"/>
        <end position="260"/>
    </location>
</feature>
<sequence length="306" mass="36951">MNELELQELATRYDKKIIEYYLPMLEKGEGKKNIFYNSMFDYELGLDSEKNLKKKNKILRYTQAIRQEIDKIYQIIGRLQEGLDYESSINRKPAHITLDIDLFLVKYRIVIGYLIDIVKFHYGNKLKKELKKYREWEKQKEEKQKDVKKKSEVELIFYFLKMKAQENNFKMFLIDNSWFYSISRNRNDIVHNAYTCVAFEIFDYEKIPFQIYDLDVNHVIYDQGYLLASENNLYDFRYFFVVYMSYLHCFILEIFILLGANQEIDEELKVYQEMMKDSAVIPNKEISLKWAKSCIKSLEGFLIDLK</sequence>
<keyword evidence="2" id="KW-0472">Membrane</keyword>
<reference evidence="3 4" key="1">
    <citation type="submission" date="2017-04" db="EMBL/GenBank/DDBJ databases">
        <title>Complete Genome Sequence of Bacillus thuringiensis type Strain ATCC 10792.</title>
        <authorList>
            <person name="Oh D.-H."/>
            <person name="Park B.-J."/>
            <person name="Shuai W."/>
            <person name="Chelliah R."/>
        </authorList>
    </citation>
    <scope>NUCLEOTIDE SEQUENCE [LARGE SCALE GENOMIC DNA]</scope>
    <source>
        <strain evidence="3 4">ATCC 10792</strain>
        <plasmid evidence="3 4">poh2</plasmid>
    </source>
</reference>
<dbReference type="GeneID" id="67469801"/>
<keyword evidence="3" id="KW-0614">Plasmid</keyword>
<evidence type="ECO:0000256" key="1">
    <source>
        <dbReference type="SAM" id="Coils"/>
    </source>
</evidence>
<keyword evidence="4" id="KW-1185">Reference proteome</keyword>